<dbReference type="NCBIfam" id="TIGR02072">
    <property type="entry name" value="BioC"/>
    <property type="match status" value="1"/>
</dbReference>
<dbReference type="GO" id="GO:0032259">
    <property type="term" value="P:methylation"/>
    <property type="evidence" value="ECO:0007669"/>
    <property type="project" value="UniProtKB-KW"/>
</dbReference>
<evidence type="ECO:0000256" key="3">
    <source>
        <dbReference type="ARBA" id="ARBA00012327"/>
    </source>
</evidence>
<proteinExistence type="inferred from homology"/>
<gene>
    <name evidence="8 10" type="primary">bioC</name>
    <name evidence="10" type="ORF">INR99_12335</name>
</gene>
<sequence length="296" mass="32775">MSEAFYTDKKAVQAAFDRAAQSYDAAAVLQREVADRMLERLALMRIEPVRVLDAGCGTGYALPGLRQRFGSAELLALDLAPGMLRVVQQKQSGFRQLFGLLDRQKALPLCGDIEALPLADASVDVIWSSLTLQWCNTPDRAFAEFRRVLRPGGLLLFATLGPDTLHELRTAFAGVDGYSHVNQFIDMHDLGDALGQQGFSGPVMDMEYLTLTYPDARAVMRDLKDIGAANHMHGRRSGMMGRAAWQRVVAQYEALRRDGVLPCTYEVIYGHAWKTDAPASRTLADGAQIIEFRPRK</sequence>
<dbReference type="UniPathway" id="UPA00078"/>
<dbReference type="InterPro" id="IPR011814">
    <property type="entry name" value="BioC"/>
</dbReference>
<evidence type="ECO:0000256" key="4">
    <source>
        <dbReference type="ARBA" id="ARBA00022603"/>
    </source>
</evidence>
<keyword evidence="6 8" id="KW-0949">S-adenosyl-L-methionine</keyword>
<dbReference type="HAMAP" id="MF_00835">
    <property type="entry name" value="BioC"/>
    <property type="match status" value="1"/>
</dbReference>
<dbReference type="EC" id="2.1.1.197" evidence="3 8"/>
<dbReference type="RefSeq" id="WP_194116657.1">
    <property type="nucleotide sequence ID" value="NZ_JADFUA010000007.1"/>
</dbReference>
<comment type="catalytic activity">
    <reaction evidence="1 8">
        <text>malonyl-[ACP] + S-adenosyl-L-methionine = malonyl-[ACP] methyl ester + S-adenosyl-L-homocysteine</text>
        <dbReference type="Rhea" id="RHEA:17105"/>
        <dbReference type="Rhea" id="RHEA-COMP:9623"/>
        <dbReference type="Rhea" id="RHEA-COMP:9954"/>
        <dbReference type="ChEBI" id="CHEBI:57856"/>
        <dbReference type="ChEBI" id="CHEBI:59789"/>
        <dbReference type="ChEBI" id="CHEBI:78449"/>
        <dbReference type="ChEBI" id="CHEBI:78845"/>
        <dbReference type="EC" id="2.1.1.197"/>
    </reaction>
</comment>
<organism evidence="10 11">
    <name type="scientific">Chitinilyticum piscinae</name>
    <dbReference type="NCBI Taxonomy" id="2866724"/>
    <lineage>
        <taxon>Bacteria</taxon>
        <taxon>Pseudomonadati</taxon>
        <taxon>Pseudomonadota</taxon>
        <taxon>Betaproteobacteria</taxon>
        <taxon>Neisseriales</taxon>
        <taxon>Chitinibacteraceae</taxon>
        <taxon>Chitinilyticum</taxon>
    </lineage>
</organism>
<evidence type="ECO:0000259" key="9">
    <source>
        <dbReference type="Pfam" id="PF08241"/>
    </source>
</evidence>
<comment type="similarity">
    <text evidence="8">Belongs to the methyltransferase superfamily.</text>
</comment>
<dbReference type="Gene3D" id="3.40.50.150">
    <property type="entry name" value="Vaccinia Virus protein VP39"/>
    <property type="match status" value="1"/>
</dbReference>
<dbReference type="GO" id="GO:0010340">
    <property type="term" value="F:carboxyl-O-methyltransferase activity"/>
    <property type="evidence" value="ECO:0007669"/>
    <property type="project" value="UniProtKB-UniRule"/>
</dbReference>
<protein>
    <recommendedName>
        <fullName evidence="3 8">Malonyl-[acyl-carrier protein] O-methyltransferase</fullName>
        <shortName evidence="8">Malonyl-ACP O-methyltransferase</shortName>
        <ecNumber evidence="3 8">2.1.1.197</ecNumber>
    </recommendedName>
    <alternativeName>
        <fullName evidence="8">Biotin synthesis protein BioC</fullName>
    </alternativeName>
</protein>
<evidence type="ECO:0000313" key="11">
    <source>
        <dbReference type="Proteomes" id="UP000604481"/>
    </source>
</evidence>
<evidence type="ECO:0000256" key="6">
    <source>
        <dbReference type="ARBA" id="ARBA00022691"/>
    </source>
</evidence>
<dbReference type="SUPFAM" id="SSF53335">
    <property type="entry name" value="S-adenosyl-L-methionine-dependent methyltransferases"/>
    <property type="match status" value="1"/>
</dbReference>
<dbReference type="Pfam" id="PF08241">
    <property type="entry name" value="Methyltransf_11"/>
    <property type="match status" value="1"/>
</dbReference>
<dbReference type="InterPro" id="IPR013216">
    <property type="entry name" value="Methyltransf_11"/>
</dbReference>
<evidence type="ECO:0000256" key="7">
    <source>
        <dbReference type="ARBA" id="ARBA00022756"/>
    </source>
</evidence>
<dbReference type="EMBL" id="JADFUA010000007">
    <property type="protein sequence ID" value="MBE9610129.1"/>
    <property type="molecule type" value="Genomic_DNA"/>
</dbReference>
<comment type="pathway">
    <text evidence="2 8">Cofactor biosynthesis; biotin biosynthesis.</text>
</comment>
<feature type="domain" description="Methyltransferase type 11" evidence="9">
    <location>
        <begin position="52"/>
        <end position="157"/>
    </location>
</feature>
<keyword evidence="5 8" id="KW-0808">Transferase</keyword>
<comment type="caution">
    <text evidence="10">The sequence shown here is derived from an EMBL/GenBank/DDBJ whole genome shotgun (WGS) entry which is preliminary data.</text>
</comment>
<dbReference type="PANTHER" id="PTHR13090:SF1">
    <property type="entry name" value="ARGININE-HYDROXYLASE NDUFAF5, MITOCHONDRIAL"/>
    <property type="match status" value="1"/>
</dbReference>
<evidence type="ECO:0000256" key="5">
    <source>
        <dbReference type="ARBA" id="ARBA00022679"/>
    </source>
</evidence>
<keyword evidence="11" id="KW-1185">Reference proteome</keyword>
<dbReference type="InterPro" id="IPR029063">
    <property type="entry name" value="SAM-dependent_MTases_sf"/>
</dbReference>
<dbReference type="GO" id="GO:0008757">
    <property type="term" value="F:S-adenosylmethionine-dependent methyltransferase activity"/>
    <property type="evidence" value="ECO:0007669"/>
    <property type="project" value="InterPro"/>
</dbReference>
<reference evidence="10 11" key="1">
    <citation type="submission" date="2020-10" db="EMBL/GenBank/DDBJ databases">
        <title>The genome sequence of Chitinilyticum litopenaei 4Y14.</title>
        <authorList>
            <person name="Liu Y."/>
        </authorList>
    </citation>
    <scope>NUCLEOTIDE SEQUENCE [LARGE SCALE GENOMIC DNA]</scope>
    <source>
        <strain evidence="10 11">4Y14</strain>
    </source>
</reference>
<keyword evidence="7 8" id="KW-0093">Biotin biosynthesis</keyword>
<dbReference type="PANTHER" id="PTHR13090">
    <property type="entry name" value="ARGININE-HYDROXYLASE NDUFAF5, MITOCHONDRIAL"/>
    <property type="match status" value="1"/>
</dbReference>
<dbReference type="GO" id="GO:0009102">
    <property type="term" value="P:biotin biosynthetic process"/>
    <property type="evidence" value="ECO:0007669"/>
    <property type="project" value="UniProtKB-UniRule"/>
</dbReference>
<evidence type="ECO:0000256" key="1">
    <source>
        <dbReference type="ARBA" id="ARBA00000852"/>
    </source>
</evidence>
<accession>A0A8J7KBD7</accession>
<dbReference type="GO" id="GO:0102130">
    <property type="term" value="F:malonyl-CoA methyltransferase activity"/>
    <property type="evidence" value="ECO:0007669"/>
    <property type="project" value="UniProtKB-EC"/>
</dbReference>
<evidence type="ECO:0000256" key="2">
    <source>
        <dbReference type="ARBA" id="ARBA00004746"/>
    </source>
</evidence>
<dbReference type="CDD" id="cd02440">
    <property type="entry name" value="AdoMet_MTases"/>
    <property type="match status" value="1"/>
</dbReference>
<dbReference type="AlphaFoldDB" id="A0A8J7KBD7"/>
<name>A0A8J7KBD7_9NEIS</name>
<comment type="function">
    <text evidence="8">Converts the free carboxyl group of a malonyl-thioester to its methyl ester by transfer of a methyl group from S-adenosyl-L-methionine (SAM). It allows to synthesize pimeloyl-ACP via the fatty acid synthetic pathway.</text>
</comment>
<evidence type="ECO:0000313" key="10">
    <source>
        <dbReference type="EMBL" id="MBE9610129.1"/>
    </source>
</evidence>
<dbReference type="Proteomes" id="UP000604481">
    <property type="component" value="Unassembled WGS sequence"/>
</dbReference>
<dbReference type="InterPro" id="IPR050602">
    <property type="entry name" value="Malonyl-ACP_OMT"/>
</dbReference>
<keyword evidence="4 8" id="KW-0489">Methyltransferase</keyword>
<evidence type="ECO:0000256" key="8">
    <source>
        <dbReference type="HAMAP-Rule" id="MF_00835"/>
    </source>
</evidence>